<organism evidence="3 4">
    <name type="scientific">Paraburkholderia sejongensis</name>
    <dbReference type="NCBI Taxonomy" id="2886946"/>
    <lineage>
        <taxon>Bacteria</taxon>
        <taxon>Pseudomonadati</taxon>
        <taxon>Pseudomonadota</taxon>
        <taxon>Betaproteobacteria</taxon>
        <taxon>Burkholderiales</taxon>
        <taxon>Burkholderiaceae</taxon>
        <taxon>Paraburkholderia</taxon>
    </lineage>
</organism>
<sequence>MFLTYILVVAIAAFIPYVATPAIADGAKALDTPPAATSPDATPNAQTPAAVDGDAVKQVGGGPQGRPGPLIRRILSRHERAARTLVHCASFAVRCALCP</sequence>
<evidence type="ECO:0000313" key="4">
    <source>
        <dbReference type="Proteomes" id="UP001431019"/>
    </source>
</evidence>
<name>A0ABS8K4X2_9BURK</name>
<dbReference type="RefSeq" id="WP_230513470.1">
    <property type="nucleotide sequence ID" value="NZ_JAJITD010000025.1"/>
</dbReference>
<feature type="chain" id="PRO_5046701460" evidence="2">
    <location>
        <begin position="25"/>
        <end position="99"/>
    </location>
</feature>
<feature type="compositionally biased region" description="Low complexity" evidence="1">
    <location>
        <begin position="32"/>
        <end position="45"/>
    </location>
</feature>
<gene>
    <name evidence="3" type="ORF">LJ656_32030</name>
</gene>
<comment type="caution">
    <text evidence="3">The sequence shown here is derived from an EMBL/GenBank/DDBJ whole genome shotgun (WGS) entry which is preliminary data.</text>
</comment>
<evidence type="ECO:0000313" key="3">
    <source>
        <dbReference type="EMBL" id="MCC8397208.1"/>
    </source>
</evidence>
<keyword evidence="4" id="KW-1185">Reference proteome</keyword>
<dbReference type="EMBL" id="JAJITD010000025">
    <property type="protein sequence ID" value="MCC8397208.1"/>
    <property type="molecule type" value="Genomic_DNA"/>
</dbReference>
<proteinExistence type="predicted"/>
<evidence type="ECO:0000256" key="2">
    <source>
        <dbReference type="SAM" id="SignalP"/>
    </source>
</evidence>
<dbReference type="Proteomes" id="UP001431019">
    <property type="component" value="Unassembled WGS sequence"/>
</dbReference>
<reference evidence="3 4" key="1">
    <citation type="submission" date="2021-11" db="EMBL/GenBank/DDBJ databases">
        <authorList>
            <person name="Oh E.-T."/>
            <person name="Kim S.-B."/>
        </authorList>
    </citation>
    <scope>NUCLEOTIDE SEQUENCE [LARGE SCALE GENOMIC DNA]</scope>
    <source>
        <strain evidence="3 4">MMS20-SJTR3</strain>
    </source>
</reference>
<feature type="signal peptide" evidence="2">
    <location>
        <begin position="1"/>
        <end position="24"/>
    </location>
</feature>
<keyword evidence="2" id="KW-0732">Signal</keyword>
<evidence type="ECO:0000256" key="1">
    <source>
        <dbReference type="SAM" id="MobiDB-lite"/>
    </source>
</evidence>
<protein>
    <submittedName>
        <fullName evidence="3">Uncharacterized protein</fullName>
    </submittedName>
</protein>
<accession>A0ABS8K4X2</accession>
<feature type="region of interest" description="Disordered" evidence="1">
    <location>
        <begin position="29"/>
        <end position="69"/>
    </location>
</feature>